<gene>
    <name evidence="2" type="ORF">FQU78_13900</name>
</gene>
<dbReference type="Proteomes" id="UP000467371">
    <property type="component" value="Chromosome"/>
</dbReference>
<feature type="transmembrane region" description="Helical" evidence="1">
    <location>
        <begin position="139"/>
        <end position="156"/>
    </location>
</feature>
<dbReference type="EMBL" id="CP042908">
    <property type="protein sequence ID" value="QIB91976.1"/>
    <property type="molecule type" value="Genomic_DNA"/>
</dbReference>
<sequence length="540" mass="62135">MKSEDTMQESSGSDSDIQYNPSRRTKFLLMGLLIILNIVMRIPSIPHEKGYDSFFIHSLANSVSNFGVAKWWINWMSVFGLYPYSYASAVPFTLSGISQLTGIRMEIAILLFCVLLGLFSIFASYSLTTVLYDSFLHRFLFTAIFSLSAGTVNLTTWEITTRAQIIVFLPFIMYLVFQIIKKLKVRYVLLFIMTAVLLLATHHFVYIVLFYSGVIVVTSLIYKHSKRNNYAHIQKTLFKKINLNYVYISIAFLLIFLIFLFGSKWGLITAGSRYAWIIDIGIITGRNVGIILPLSIGGLTYLVLKKDKLSEEWAILICLLPTLIFSFNQTYGYMTTYLFVTLLGSVGFLNIIKNQKRNSRITVTIIIIVLIMNVTFSTFFAHYRLGMKGGYSDWYMREETYLTGEWIKNHISEDKIAVDNGFESDRLVASYGGKPIKYSDDILNYINGFVTLDQQNIVKYSPFSKEFYFDNPYVLSTDSSGVLNWISLFPITDKRTKGFIENLNISYYYEDTKEYNVLFGSLPENKNKIYDGGRMRLWEN</sequence>
<dbReference type="AlphaFoldDB" id="A0A6C0VLX0"/>
<proteinExistence type="predicted"/>
<evidence type="ECO:0008006" key="4">
    <source>
        <dbReference type="Google" id="ProtNLM"/>
    </source>
</evidence>
<name>A0A6C0VLX0_METMZ</name>
<evidence type="ECO:0000313" key="2">
    <source>
        <dbReference type="EMBL" id="QIB91976.1"/>
    </source>
</evidence>
<feature type="transmembrane region" description="Helical" evidence="1">
    <location>
        <begin position="274"/>
        <end position="304"/>
    </location>
</feature>
<keyword evidence="1" id="KW-0812">Transmembrane</keyword>
<feature type="transmembrane region" description="Helical" evidence="1">
    <location>
        <begin position="361"/>
        <end position="383"/>
    </location>
</feature>
<feature type="transmembrane region" description="Helical" evidence="1">
    <location>
        <begin position="192"/>
        <end position="222"/>
    </location>
</feature>
<feature type="transmembrane region" description="Helical" evidence="1">
    <location>
        <begin position="163"/>
        <end position="180"/>
    </location>
</feature>
<reference evidence="2 3" key="1">
    <citation type="journal article" date="2020" name="Environ. Microbiol. Rep.">
        <title>Redox cycling of Fe(II) and Fe(III) in magnetite accelerates aceticlastic methanogenesis by Methanosarcina mazei.</title>
        <authorList>
            <person name="Wang H."/>
            <person name="Byrne J.M."/>
            <person name="Liu P."/>
            <person name="Liu J."/>
            <person name="Dong X."/>
            <person name="Lu Y."/>
        </authorList>
    </citation>
    <scope>NUCLEOTIDE SEQUENCE [LARGE SCALE GENOMIC DNA]</scope>
    <source>
        <strain evidence="3">zm-15</strain>
    </source>
</reference>
<evidence type="ECO:0000256" key="1">
    <source>
        <dbReference type="SAM" id="Phobius"/>
    </source>
</evidence>
<feature type="transmembrane region" description="Helical" evidence="1">
    <location>
        <begin position="72"/>
        <end position="95"/>
    </location>
</feature>
<feature type="transmembrane region" description="Helical" evidence="1">
    <location>
        <begin position="27"/>
        <end position="45"/>
    </location>
</feature>
<feature type="transmembrane region" description="Helical" evidence="1">
    <location>
        <begin position="243"/>
        <end position="262"/>
    </location>
</feature>
<evidence type="ECO:0000313" key="3">
    <source>
        <dbReference type="Proteomes" id="UP000467371"/>
    </source>
</evidence>
<keyword evidence="1" id="KW-1133">Transmembrane helix</keyword>
<feature type="transmembrane region" description="Helical" evidence="1">
    <location>
        <begin position="334"/>
        <end position="352"/>
    </location>
</feature>
<organism evidence="2 3">
    <name type="scientific">Methanosarcina mazei</name>
    <name type="common">Methanosarcina frisia</name>
    <dbReference type="NCBI Taxonomy" id="2209"/>
    <lineage>
        <taxon>Archaea</taxon>
        <taxon>Methanobacteriati</taxon>
        <taxon>Methanobacteriota</taxon>
        <taxon>Stenosarchaea group</taxon>
        <taxon>Methanomicrobia</taxon>
        <taxon>Methanosarcinales</taxon>
        <taxon>Methanosarcinaceae</taxon>
        <taxon>Methanosarcina</taxon>
    </lineage>
</organism>
<feature type="transmembrane region" description="Helical" evidence="1">
    <location>
        <begin position="107"/>
        <end position="127"/>
    </location>
</feature>
<accession>A0A6C0VLX0</accession>
<keyword evidence="1" id="KW-0472">Membrane</keyword>
<feature type="transmembrane region" description="Helical" evidence="1">
    <location>
        <begin position="311"/>
        <end position="328"/>
    </location>
</feature>
<protein>
    <recommendedName>
        <fullName evidence="4">Glycosyltransferase RgtA/B/C/D-like domain-containing protein</fullName>
    </recommendedName>
</protein>